<sequence>MYKKASNGWLKHLDFWILDLICLECALYLAFVMRMGRAAFAEGSLYWGMVLVAALVEIAVAGLTDAFKNVLKRGYYQELVRTIKLVFFVELLSVLYLYMIHVSGNYSRTVLVSTGCFYAVLGYVTRVILKNAYHKRGQETSGSSLLVITSEGRMAAVAEQIRKNNIEPYHLIGVLTDRDATGETIGDVPIVAGLSTVCEYVCRNWVDEALLELPERTQEFEEIGEKLEEMGVVTHRVITGTFLPPGKKRIVERMGGYTVLTSTLNYVTPMQAVLKRSLDIAGGLVGCVITGVLFVFLAPAIYLNSPGPIFFSQVRVGRNGKRFRIYKFRSMYMDAEERKKELMKENRVKDGMMFKLEWDPRIIGSKRLPNGTVKKGIGNYIRDWSLDEFPQFFNVLKGDMSLVGTRPPTEDEWEKYELHHRARLAIKPGVTGMWQVSGRSNITDFEEVVNLDLKYIREWSIKLDLCILLKTVQVVLAQEGSM</sequence>
<dbReference type="InterPro" id="IPR003362">
    <property type="entry name" value="Bact_transf"/>
</dbReference>
<keyword evidence="6 7" id="KW-0472">Membrane</keyword>
<evidence type="ECO:0000256" key="2">
    <source>
        <dbReference type="ARBA" id="ARBA00006464"/>
    </source>
</evidence>
<comment type="caution">
    <text evidence="9">The sequence shown here is derived from an EMBL/GenBank/DDBJ whole genome shotgun (WGS) entry which is preliminary data.</text>
</comment>
<feature type="transmembrane region" description="Helical" evidence="7">
    <location>
        <begin position="45"/>
        <end position="64"/>
    </location>
</feature>
<feature type="transmembrane region" description="Helical" evidence="7">
    <location>
        <begin position="12"/>
        <end position="33"/>
    </location>
</feature>
<evidence type="ECO:0000259" key="8">
    <source>
        <dbReference type="Pfam" id="PF02397"/>
    </source>
</evidence>
<evidence type="ECO:0000313" key="10">
    <source>
        <dbReference type="Proteomes" id="UP000824250"/>
    </source>
</evidence>
<dbReference type="PANTHER" id="PTHR30576">
    <property type="entry name" value="COLANIC BIOSYNTHESIS UDP-GLUCOSE LIPID CARRIER TRANSFERASE"/>
    <property type="match status" value="1"/>
</dbReference>
<reference evidence="9" key="1">
    <citation type="submission" date="2020-10" db="EMBL/GenBank/DDBJ databases">
        <authorList>
            <person name="Gilroy R."/>
        </authorList>
    </citation>
    <scope>NUCLEOTIDE SEQUENCE</scope>
    <source>
        <strain evidence="9">CHK180-2868</strain>
    </source>
</reference>
<keyword evidence="3 9" id="KW-0808">Transferase</keyword>
<feature type="transmembrane region" description="Helical" evidence="7">
    <location>
        <begin position="280"/>
        <end position="303"/>
    </location>
</feature>
<organism evidence="9 10">
    <name type="scientific">Candidatus Copromonas faecavium</name>
    <name type="common">nom. illeg.</name>
    <dbReference type="NCBI Taxonomy" id="2840740"/>
    <lineage>
        <taxon>Bacteria</taxon>
        <taxon>Bacillati</taxon>
        <taxon>Bacillota</taxon>
        <taxon>Clostridia</taxon>
        <taxon>Lachnospirales</taxon>
        <taxon>Lachnospiraceae</taxon>
        <taxon>Candidatus Copromonas (nom. illeg.)</taxon>
    </lineage>
</organism>
<dbReference type="Pfam" id="PF13727">
    <property type="entry name" value="CoA_binding_3"/>
    <property type="match status" value="1"/>
</dbReference>
<evidence type="ECO:0000256" key="4">
    <source>
        <dbReference type="ARBA" id="ARBA00022692"/>
    </source>
</evidence>
<proteinExistence type="inferred from homology"/>
<evidence type="ECO:0000256" key="7">
    <source>
        <dbReference type="SAM" id="Phobius"/>
    </source>
</evidence>
<dbReference type="AlphaFoldDB" id="A0A9D1D4S8"/>
<dbReference type="EMBL" id="DVGC01000031">
    <property type="protein sequence ID" value="HIR05461.1"/>
    <property type="molecule type" value="Genomic_DNA"/>
</dbReference>
<evidence type="ECO:0000313" key="9">
    <source>
        <dbReference type="EMBL" id="HIR05461.1"/>
    </source>
</evidence>
<evidence type="ECO:0000256" key="1">
    <source>
        <dbReference type="ARBA" id="ARBA00004141"/>
    </source>
</evidence>
<dbReference type="InterPro" id="IPR017475">
    <property type="entry name" value="EPS_sugar_tfrase"/>
</dbReference>
<comment type="similarity">
    <text evidence="2">Belongs to the bacterial sugar transferase family.</text>
</comment>
<dbReference type="NCBIfam" id="TIGR03025">
    <property type="entry name" value="EPS_sugtrans"/>
    <property type="match status" value="1"/>
</dbReference>
<feature type="transmembrane region" description="Helical" evidence="7">
    <location>
        <begin position="110"/>
        <end position="129"/>
    </location>
</feature>
<evidence type="ECO:0000256" key="3">
    <source>
        <dbReference type="ARBA" id="ARBA00022679"/>
    </source>
</evidence>
<comment type="subcellular location">
    <subcellularLocation>
        <location evidence="1">Membrane</location>
        <topology evidence="1">Multi-pass membrane protein</topology>
    </subcellularLocation>
</comment>
<feature type="domain" description="Bacterial sugar transferase" evidence="8">
    <location>
        <begin position="275"/>
        <end position="476"/>
    </location>
</feature>
<name>A0A9D1D4S8_9FIRM</name>
<dbReference type="Proteomes" id="UP000824250">
    <property type="component" value="Unassembled WGS sequence"/>
</dbReference>
<gene>
    <name evidence="9" type="ORF">IAB28_05790</name>
</gene>
<keyword evidence="5 7" id="KW-1133">Transmembrane helix</keyword>
<feature type="transmembrane region" description="Helical" evidence="7">
    <location>
        <begin position="85"/>
        <end position="104"/>
    </location>
</feature>
<evidence type="ECO:0000256" key="5">
    <source>
        <dbReference type="ARBA" id="ARBA00022989"/>
    </source>
</evidence>
<keyword evidence="4 7" id="KW-0812">Transmembrane</keyword>
<dbReference type="PANTHER" id="PTHR30576:SF10">
    <property type="entry name" value="SLL5057 PROTEIN"/>
    <property type="match status" value="1"/>
</dbReference>
<reference evidence="9" key="2">
    <citation type="journal article" date="2021" name="PeerJ">
        <title>Extensive microbial diversity within the chicken gut microbiome revealed by metagenomics and culture.</title>
        <authorList>
            <person name="Gilroy R."/>
            <person name="Ravi A."/>
            <person name="Getino M."/>
            <person name="Pursley I."/>
            <person name="Horton D.L."/>
            <person name="Alikhan N.F."/>
            <person name="Baker D."/>
            <person name="Gharbi K."/>
            <person name="Hall N."/>
            <person name="Watson M."/>
            <person name="Adriaenssens E.M."/>
            <person name="Foster-Nyarko E."/>
            <person name="Jarju S."/>
            <person name="Secka A."/>
            <person name="Antonio M."/>
            <person name="Oren A."/>
            <person name="Chaudhuri R.R."/>
            <person name="La Ragione R."/>
            <person name="Hildebrand F."/>
            <person name="Pallen M.J."/>
        </authorList>
    </citation>
    <scope>NUCLEOTIDE SEQUENCE</scope>
    <source>
        <strain evidence="9">CHK180-2868</strain>
    </source>
</reference>
<dbReference type="Gene3D" id="3.40.50.720">
    <property type="entry name" value="NAD(P)-binding Rossmann-like Domain"/>
    <property type="match status" value="1"/>
</dbReference>
<dbReference type="GO" id="GO:0016020">
    <property type="term" value="C:membrane"/>
    <property type="evidence" value="ECO:0007669"/>
    <property type="project" value="UniProtKB-SubCell"/>
</dbReference>
<protein>
    <submittedName>
        <fullName evidence="9">Sugar transferase</fullName>
    </submittedName>
</protein>
<evidence type="ECO:0000256" key="6">
    <source>
        <dbReference type="ARBA" id="ARBA00023136"/>
    </source>
</evidence>
<dbReference type="Pfam" id="PF02397">
    <property type="entry name" value="Bac_transf"/>
    <property type="match status" value="1"/>
</dbReference>
<accession>A0A9D1D4S8</accession>
<dbReference type="GO" id="GO:0016780">
    <property type="term" value="F:phosphotransferase activity, for other substituted phosphate groups"/>
    <property type="evidence" value="ECO:0007669"/>
    <property type="project" value="TreeGrafter"/>
</dbReference>